<dbReference type="CDD" id="cd07034">
    <property type="entry name" value="TPP_PYR_PFOR_IOR-alpha_like"/>
    <property type="match status" value="1"/>
</dbReference>
<reference evidence="14 15" key="1">
    <citation type="journal article" date="2015" name="Genome Announc.">
        <title>Complete Genome of Geobacter pickeringii G13T, a Metal-Reducing Isolate from Sedimentary Kaolin Deposits.</title>
        <authorList>
            <person name="Badalamenti J.P."/>
            <person name="Bond D.R."/>
        </authorList>
    </citation>
    <scope>NUCLEOTIDE SEQUENCE [LARGE SCALE GENOMIC DNA]</scope>
    <source>
        <strain evidence="14 15">G13</strain>
    </source>
</reference>
<dbReference type="InterPro" id="IPR033412">
    <property type="entry name" value="PFOR_II"/>
</dbReference>
<dbReference type="InterPro" id="IPR002880">
    <property type="entry name" value="Pyrv_Fd/Flavodoxin_OxRdtase_N"/>
</dbReference>
<dbReference type="Pfam" id="PF01558">
    <property type="entry name" value="POR"/>
    <property type="match status" value="1"/>
</dbReference>
<evidence type="ECO:0000256" key="3">
    <source>
        <dbReference type="ARBA" id="ARBA00022485"/>
    </source>
</evidence>
<feature type="domain" description="4Fe-4S ferredoxin-type" evidence="13">
    <location>
        <begin position="743"/>
        <end position="772"/>
    </location>
</feature>
<feature type="binding site" evidence="10">
    <location>
        <begin position="982"/>
        <end position="985"/>
    </location>
    <ligand>
        <name>thiamine diphosphate</name>
        <dbReference type="ChEBI" id="CHEBI:58937"/>
    </ligand>
</feature>
<feature type="binding site" evidence="12">
    <location>
        <position position="829"/>
    </location>
    <ligand>
        <name>[4Fe-4S] cluster</name>
        <dbReference type="ChEBI" id="CHEBI:49883"/>
        <label>3</label>
    </ligand>
</feature>
<dbReference type="STRING" id="345632.GPICK_15655"/>
<dbReference type="Gene3D" id="3.40.50.920">
    <property type="match status" value="1"/>
</dbReference>
<feature type="binding site" evidence="12">
    <location>
        <position position="762"/>
    </location>
    <ligand>
        <name>[4Fe-4S] cluster</name>
        <dbReference type="ChEBI" id="CHEBI:49883"/>
        <label>1</label>
    </ligand>
</feature>
<feature type="binding site" evidence="10">
    <location>
        <position position="31"/>
    </location>
    <ligand>
        <name>pyruvate</name>
        <dbReference type="ChEBI" id="CHEBI:15361"/>
    </ligand>
</feature>
<evidence type="ECO:0000313" key="15">
    <source>
        <dbReference type="Proteomes" id="UP000057609"/>
    </source>
</evidence>
<feature type="binding site" evidence="10">
    <location>
        <position position="64"/>
    </location>
    <ligand>
        <name>thiamine diphosphate</name>
        <dbReference type="ChEBI" id="CHEBI:58937"/>
    </ligand>
</feature>
<feature type="binding site" evidence="12">
    <location>
        <position position="696"/>
    </location>
    <ligand>
        <name>[4Fe-4S] cluster</name>
        <dbReference type="ChEBI" id="CHEBI:49883"/>
        <label>1</label>
    </ligand>
</feature>
<dbReference type="InterPro" id="IPR009014">
    <property type="entry name" value="Transketo_C/PFOR_II"/>
</dbReference>
<evidence type="ECO:0000256" key="12">
    <source>
        <dbReference type="PIRSR" id="PIRSR000159-50"/>
    </source>
</evidence>
<evidence type="ECO:0000256" key="11">
    <source>
        <dbReference type="PIRSR" id="PIRSR000159-2"/>
    </source>
</evidence>
<feature type="binding site" evidence="12">
    <location>
        <position position="702"/>
    </location>
    <ligand>
        <name>[4Fe-4S] cluster</name>
        <dbReference type="ChEBI" id="CHEBI:49883"/>
        <label>1</label>
    </ligand>
</feature>
<dbReference type="NCBIfam" id="TIGR02176">
    <property type="entry name" value="pyruv_ox_red"/>
    <property type="match status" value="1"/>
</dbReference>
<dbReference type="SUPFAM" id="SSF53323">
    <property type="entry name" value="Pyruvate-ferredoxin oxidoreductase, PFOR, domain III"/>
    <property type="match status" value="1"/>
</dbReference>
<dbReference type="PROSITE" id="PS00198">
    <property type="entry name" value="4FE4S_FER_1"/>
    <property type="match status" value="1"/>
</dbReference>
<comment type="cofactor">
    <cofactor evidence="12">
        <name>[4Fe-4S] cluster</name>
        <dbReference type="ChEBI" id="CHEBI:49883"/>
    </cofactor>
    <text evidence="12">Binds 3 [4Fe-4S] clusters per subunit.</text>
</comment>
<dbReference type="Pfam" id="PF17147">
    <property type="entry name" value="PFOR_II"/>
    <property type="match status" value="1"/>
</dbReference>
<feature type="site" description="Important for catalytic activity" evidence="11">
    <location>
        <position position="31"/>
    </location>
</feature>
<evidence type="ECO:0000256" key="9">
    <source>
        <dbReference type="PIRNR" id="PIRNR000159"/>
    </source>
</evidence>
<dbReference type="Gene3D" id="3.40.50.970">
    <property type="match status" value="2"/>
</dbReference>
<evidence type="ECO:0000259" key="13">
    <source>
        <dbReference type="PROSITE" id="PS51379"/>
    </source>
</evidence>
<dbReference type="FunFam" id="3.40.50.970:FF:000041">
    <property type="entry name" value="Pyruvate:ferredoxin (Flavodoxin) oxidoreductase"/>
    <property type="match status" value="1"/>
</dbReference>
<dbReference type="Gene3D" id="3.40.920.10">
    <property type="entry name" value="Pyruvate-ferredoxin oxidoreductase, PFOR, domain III"/>
    <property type="match status" value="1"/>
</dbReference>
<gene>
    <name evidence="14" type="ORF">GPICK_15655</name>
</gene>
<dbReference type="GO" id="GO:0022900">
    <property type="term" value="P:electron transport chain"/>
    <property type="evidence" value="ECO:0007669"/>
    <property type="project" value="InterPro"/>
</dbReference>
<dbReference type="SMART" id="SM00890">
    <property type="entry name" value="EKR"/>
    <property type="match status" value="1"/>
</dbReference>
<feature type="binding site" evidence="12">
    <location>
        <position position="758"/>
    </location>
    <ligand>
        <name>[4Fe-4S] cluster</name>
        <dbReference type="ChEBI" id="CHEBI:49883"/>
        <label>2</label>
    </ligand>
</feature>
<dbReference type="InterPro" id="IPR017900">
    <property type="entry name" value="4Fe4S_Fe_S_CS"/>
</dbReference>
<feature type="binding site" evidence="10">
    <location>
        <position position="114"/>
    </location>
    <ligand>
        <name>pyruvate</name>
        <dbReference type="ChEBI" id="CHEBI:15361"/>
    </ligand>
</feature>
<feature type="binding site" evidence="10">
    <location>
        <begin position="1011"/>
        <end position="1016"/>
    </location>
    <ligand>
        <name>thiamine diphosphate</name>
        <dbReference type="ChEBI" id="CHEBI:58937"/>
    </ligand>
</feature>
<name>A0A0B5BDR3_9BACT</name>
<dbReference type="InterPro" id="IPR037112">
    <property type="entry name" value="Pyrv-flavodox_OxR_EKR_sf"/>
</dbReference>
<keyword evidence="3 12" id="KW-0004">4Fe-4S</keyword>
<dbReference type="Proteomes" id="UP000057609">
    <property type="component" value="Chromosome"/>
</dbReference>
<evidence type="ECO:0000256" key="2">
    <source>
        <dbReference type="ARBA" id="ARBA00022448"/>
    </source>
</evidence>
<dbReference type="HOGENOM" id="CLU_002569_0_0_7"/>
<dbReference type="Gene3D" id="3.30.70.20">
    <property type="match status" value="1"/>
</dbReference>
<dbReference type="Pfam" id="PF10371">
    <property type="entry name" value="EKR"/>
    <property type="match status" value="1"/>
</dbReference>
<dbReference type="FunFam" id="3.40.50.920:FF:000007">
    <property type="entry name" value="Pyruvate:ferredoxin (Flavodoxin) oxidoreductase"/>
    <property type="match status" value="1"/>
</dbReference>
<dbReference type="InterPro" id="IPR002869">
    <property type="entry name" value="Pyrv_flavodox_OxRed_cen"/>
</dbReference>
<dbReference type="GO" id="GO:0019164">
    <property type="term" value="F:pyruvate synthase activity"/>
    <property type="evidence" value="ECO:0007669"/>
    <property type="project" value="UniProtKB-EC"/>
</dbReference>
<keyword evidence="6 9" id="KW-0560">Oxidoreductase</keyword>
<sequence>MSRKMVTIDGNTAAAHVAHATNEVIAIYPITPSSVMGEISDIKSAMGEKNIWGTVPSVVEMQSEGGAAGAVHGALQAGALTTTFTASQGLLLMIPNMFKIAGELTSTVFHVSARAIAAQALSIFGDHSDVMSCRSTGWAMLCSNNVQEVMDFALIAQAATLRARVPFLHFFDGFRTSHEVQKVEELTFDDMRAMIDDALVAAHKGRALSPDFPVMRGTAQNPDVYFQGRETVNPYYPATLGIVQEEMDKFATLAGRQYRLVDYVGAPDAERVVVIMGSGADTIQETVETLVAKGEKVGLVKIRLFRPFPVDAFAAALPATVKKIAVLDRTKEPGSLGEPLYLDVRTAIGEAMADGKTSFAGYPAIVGGRYGLGSKEFTPAHAKAVFDNLKDDRPKNHFVVGITEDVTDASLSVDPAFKNPAEGIYSAMFFGLGSDGTVGANKNSIKIIGERTDNNAQAYFVYDSKKAGTITTSHLRFGKKAIRSPYLVDQADFVACHNFSFLEKYDMLSKAKEGATFLLCSPFDKDEVWDRMPVEVQQQIIDKKLKLYVINAIKVAEELGLGARINVIMQTAFFRISGIIPLETALDSIKDAIKKSYGKAGEKVVEMNNKAVDAALENIFEVAVPAAATSALKKPPVVGAHAPEFVKDVTATIIAGYGDDVPVSKMPADGTFPTATSQYEKRNIAVEIPVWDESLCIQCGICSFVCPHATIRMKAYDPASLAKAPATFKAVDAKGAEYKGMKFSLQVAPEDCTGCGACVHNCPAKSKEDPNHKAINMQFQPPLREQEAKNWDFFLTLPETDLALLKLDSLKGSQLVRPLFEFSGACAGCGETPYLKLMSQLFGDRALIANATGCTSIYGGNLPTTPWAKRADGRGPAWSNSLFEDNAEFGFGMRLTVDKFNEQALELLDQLLECGCKSCDSFRGVMAEIKTADQSTQAGVEAQRERVAGLKKALADCPEPAAKRLLTLADYLVKKSVWCIGGDGWAYDIGYGGLDHVIASGRNVNLLVLDTEVYSNTGGQASKSTPLGAVAQFAAGGKAMPKKDLGMIAMAYGTVYVAKVSLANPAQCIKAFLEAEAFDGPSLIIAYAHCIAHGINMTTAVDEQKKAVSSGHWTLFRYNPDLACKGQNPLQLDSKAPSISFEEYALSENRYRVLKKSNPKAAAALMAQASEWNARRFELYEKMAQMTFSVCPAEKK</sequence>
<evidence type="ECO:0000256" key="6">
    <source>
        <dbReference type="ARBA" id="ARBA00023002"/>
    </source>
</evidence>
<feature type="site" description="Important for catalytic activity" evidence="11">
    <location>
        <position position="1016"/>
    </location>
</feature>
<feature type="binding site" evidence="12">
    <location>
        <position position="826"/>
    </location>
    <ligand>
        <name>[4Fe-4S] cluster</name>
        <dbReference type="ChEBI" id="CHEBI:49883"/>
        <label>3</label>
    </ligand>
</feature>
<dbReference type="GO" id="GO:0051539">
    <property type="term" value="F:4 iron, 4 sulfur cluster binding"/>
    <property type="evidence" value="ECO:0007669"/>
    <property type="project" value="UniProtKB-KW"/>
</dbReference>
<dbReference type="PANTHER" id="PTHR32154:SF0">
    <property type="entry name" value="PYRUVATE-FLAVODOXIN OXIDOREDUCTASE-RELATED"/>
    <property type="match status" value="1"/>
</dbReference>
<proteinExistence type="inferred from homology"/>
<dbReference type="InterPro" id="IPR011895">
    <property type="entry name" value="Pyrv_flavodox_OxRed"/>
</dbReference>
<dbReference type="KEGG" id="gpi:GPICK_15655"/>
<dbReference type="InterPro" id="IPR017896">
    <property type="entry name" value="4Fe4S_Fe-S-bd"/>
</dbReference>
<keyword evidence="2 9" id="KW-0813">Transport</keyword>
<feature type="binding site" evidence="12">
    <location>
        <position position="706"/>
    </location>
    <ligand>
        <name>[4Fe-4S] cluster</name>
        <dbReference type="ChEBI" id="CHEBI:49883"/>
        <label>2</label>
    </ligand>
</feature>
<dbReference type="SUPFAM" id="SSF52922">
    <property type="entry name" value="TK C-terminal domain-like"/>
    <property type="match status" value="1"/>
</dbReference>
<feature type="binding site" evidence="10">
    <location>
        <position position="854"/>
    </location>
    <ligand>
        <name>thiamine diphosphate</name>
        <dbReference type="ChEBI" id="CHEBI:58937"/>
    </ligand>
</feature>
<dbReference type="AlphaFoldDB" id="A0A0B5BDR3"/>
<dbReference type="Gene3D" id="4.10.780.10">
    <property type="entry name" value="Pyruvate-flavodoxin oxidoreductase, EKR domain"/>
    <property type="match status" value="1"/>
</dbReference>
<feature type="site" description="Important for catalytic activity" evidence="11">
    <location>
        <position position="64"/>
    </location>
</feature>
<keyword evidence="7 12" id="KW-0408">Iron</keyword>
<dbReference type="FunFam" id="3.30.70.20:FF:000022">
    <property type="entry name" value="Pyruvate:ferredoxin (Flavodoxin) oxidoreductase"/>
    <property type="match status" value="1"/>
</dbReference>
<dbReference type="RefSeq" id="WP_039744791.1">
    <property type="nucleotide sequence ID" value="NZ_CP009788.1"/>
</dbReference>
<evidence type="ECO:0000256" key="8">
    <source>
        <dbReference type="ARBA" id="ARBA00023014"/>
    </source>
</evidence>
<feature type="domain" description="4Fe-4S ferredoxin-type" evidence="13">
    <location>
        <begin position="687"/>
        <end position="716"/>
    </location>
</feature>
<comment type="catalytic activity">
    <reaction evidence="9">
        <text>2 oxidized [2Fe-2S]-[ferredoxin] + pyruvate + CoA = 2 reduced [2Fe-2S]-[ferredoxin] + acetyl-CoA + CO2 + H(+)</text>
        <dbReference type="Rhea" id="RHEA:12765"/>
        <dbReference type="Rhea" id="RHEA-COMP:10000"/>
        <dbReference type="Rhea" id="RHEA-COMP:10001"/>
        <dbReference type="ChEBI" id="CHEBI:15361"/>
        <dbReference type="ChEBI" id="CHEBI:15378"/>
        <dbReference type="ChEBI" id="CHEBI:16526"/>
        <dbReference type="ChEBI" id="CHEBI:33737"/>
        <dbReference type="ChEBI" id="CHEBI:33738"/>
        <dbReference type="ChEBI" id="CHEBI:57287"/>
        <dbReference type="ChEBI" id="CHEBI:57288"/>
        <dbReference type="EC" id="1.2.7.1"/>
    </reaction>
</comment>
<dbReference type="PANTHER" id="PTHR32154">
    <property type="entry name" value="PYRUVATE-FLAVODOXIN OXIDOREDUCTASE-RELATED"/>
    <property type="match status" value="1"/>
</dbReference>
<accession>A0A0B5BDR3</accession>
<protein>
    <recommendedName>
        <fullName evidence="9">Pyruvate:ferredoxin oxidoreductase</fullName>
        <ecNumber evidence="9">1.2.7.1</ecNumber>
    </recommendedName>
    <alternativeName>
        <fullName evidence="9">Pyruvate synthase</fullName>
    </alternativeName>
</protein>
<organism evidence="14 15">
    <name type="scientific">Geobacter pickeringii</name>
    <dbReference type="NCBI Taxonomy" id="345632"/>
    <lineage>
        <taxon>Bacteria</taxon>
        <taxon>Pseudomonadati</taxon>
        <taxon>Thermodesulfobacteriota</taxon>
        <taxon>Desulfuromonadia</taxon>
        <taxon>Geobacterales</taxon>
        <taxon>Geobacteraceae</taxon>
        <taxon>Geobacter</taxon>
    </lineage>
</organism>
<evidence type="ECO:0000256" key="7">
    <source>
        <dbReference type="ARBA" id="ARBA00023004"/>
    </source>
</evidence>
<keyword evidence="5 9" id="KW-0249">Electron transport</keyword>
<dbReference type="InterPro" id="IPR019456">
    <property type="entry name" value="Pyrv-flavodox_OxRtase_EKR"/>
</dbReference>
<dbReference type="PROSITE" id="PS51379">
    <property type="entry name" value="4FE4S_FER_2"/>
    <property type="match status" value="2"/>
</dbReference>
<feature type="binding site" evidence="12">
    <location>
        <position position="854"/>
    </location>
    <ligand>
        <name>[4Fe-4S] cluster</name>
        <dbReference type="ChEBI" id="CHEBI:49883"/>
        <label>3</label>
    </ligand>
</feature>
<feature type="site" description="Important for catalytic activity" evidence="11">
    <location>
        <position position="114"/>
    </location>
</feature>
<dbReference type="EMBL" id="CP009788">
    <property type="protein sequence ID" value="AJE04612.1"/>
    <property type="molecule type" value="Genomic_DNA"/>
</dbReference>
<feature type="binding site" evidence="12">
    <location>
        <position position="1090"/>
    </location>
    <ligand>
        <name>[4Fe-4S] cluster</name>
        <dbReference type="ChEBI" id="CHEBI:49883"/>
        <label>3</label>
    </ligand>
</feature>
<feature type="binding site" evidence="10">
    <location>
        <position position="831"/>
    </location>
    <ligand>
        <name>thiamine diphosphate</name>
        <dbReference type="ChEBI" id="CHEBI:58937"/>
    </ligand>
</feature>
<evidence type="ECO:0000256" key="5">
    <source>
        <dbReference type="ARBA" id="ARBA00022982"/>
    </source>
</evidence>
<dbReference type="InterPro" id="IPR019752">
    <property type="entry name" value="Pyrv/ketoisovalerate_OxRed_cat"/>
</dbReference>
<dbReference type="FunFam" id="3.40.920.10:FF:000001">
    <property type="entry name" value="Pyruvate:ferredoxin (Flavodoxin) oxidoreductase"/>
    <property type="match status" value="1"/>
</dbReference>
<feature type="binding site" evidence="12">
    <location>
        <position position="699"/>
    </location>
    <ligand>
        <name>[4Fe-4S] cluster</name>
        <dbReference type="ChEBI" id="CHEBI:49883"/>
        <label>1</label>
    </ligand>
</feature>
<comment type="similarity">
    <text evidence="1 9">Belongs to the pyruvate:ferredoxin/flavodoxin oxidoreductase family.</text>
</comment>
<dbReference type="GO" id="GO:0006979">
    <property type="term" value="P:response to oxidative stress"/>
    <property type="evidence" value="ECO:0007669"/>
    <property type="project" value="TreeGrafter"/>
</dbReference>
<dbReference type="SUPFAM" id="SSF54862">
    <property type="entry name" value="4Fe-4S ferredoxins"/>
    <property type="match status" value="1"/>
</dbReference>
<evidence type="ECO:0000256" key="1">
    <source>
        <dbReference type="ARBA" id="ARBA00009032"/>
    </source>
</evidence>
<evidence type="ECO:0000313" key="14">
    <source>
        <dbReference type="EMBL" id="AJE04612.1"/>
    </source>
</evidence>
<dbReference type="InterPro" id="IPR029061">
    <property type="entry name" value="THDP-binding"/>
</dbReference>
<keyword evidence="8 12" id="KW-0411">Iron-sulfur</keyword>
<keyword evidence="15" id="KW-1185">Reference proteome</keyword>
<dbReference type="Pfam" id="PF12838">
    <property type="entry name" value="Fer4_7"/>
    <property type="match status" value="1"/>
</dbReference>
<dbReference type="SUPFAM" id="SSF52518">
    <property type="entry name" value="Thiamin diphosphate-binding fold (THDP-binding)"/>
    <property type="match status" value="2"/>
</dbReference>
<feature type="binding site" evidence="12">
    <location>
        <position position="752"/>
    </location>
    <ligand>
        <name>[4Fe-4S] cluster</name>
        <dbReference type="ChEBI" id="CHEBI:49883"/>
        <label>2</label>
    </ligand>
</feature>
<dbReference type="Pfam" id="PF01855">
    <property type="entry name" value="POR_N"/>
    <property type="match status" value="1"/>
</dbReference>
<dbReference type="PIRSF" id="PIRSF000159">
    <property type="entry name" value="NifJ"/>
    <property type="match status" value="1"/>
</dbReference>
<keyword evidence="14" id="KW-0670">Pyruvate</keyword>
<dbReference type="GO" id="GO:0005506">
    <property type="term" value="F:iron ion binding"/>
    <property type="evidence" value="ECO:0007669"/>
    <property type="project" value="InterPro"/>
</dbReference>
<dbReference type="EC" id="1.2.7.1" evidence="9"/>
<dbReference type="CDD" id="cd03377">
    <property type="entry name" value="TPP_PFOR_PNO"/>
    <property type="match status" value="1"/>
</dbReference>
<evidence type="ECO:0000256" key="10">
    <source>
        <dbReference type="PIRSR" id="PIRSR000159-1"/>
    </source>
</evidence>
<feature type="binding site" evidence="12">
    <location>
        <position position="755"/>
    </location>
    <ligand>
        <name>[4Fe-4S] cluster</name>
        <dbReference type="ChEBI" id="CHEBI:49883"/>
        <label>2</label>
    </ligand>
</feature>
<keyword evidence="4 12" id="KW-0479">Metal-binding</keyword>
<dbReference type="FunFam" id="3.40.50.970:FF:000012">
    <property type="entry name" value="Pyruvate:ferredoxin (Flavodoxin) oxidoreductase"/>
    <property type="match status" value="1"/>
</dbReference>
<dbReference type="InterPro" id="IPR050722">
    <property type="entry name" value="Pyruvate:ferred/Flavod_OxRd"/>
</dbReference>
<dbReference type="OrthoDB" id="9794954at2"/>
<evidence type="ECO:0000256" key="4">
    <source>
        <dbReference type="ARBA" id="ARBA00022723"/>
    </source>
</evidence>